<organism evidence="1 2">
    <name type="scientific">Scophthalmus maximus</name>
    <name type="common">Turbot</name>
    <name type="synonym">Psetta maxima</name>
    <dbReference type="NCBI Taxonomy" id="52904"/>
    <lineage>
        <taxon>Eukaryota</taxon>
        <taxon>Metazoa</taxon>
        <taxon>Chordata</taxon>
        <taxon>Craniata</taxon>
        <taxon>Vertebrata</taxon>
        <taxon>Euteleostomi</taxon>
        <taxon>Actinopterygii</taxon>
        <taxon>Neopterygii</taxon>
        <taxon>Teleostei</taxon>
        <taxon>Neoteleostei</taxon>
        <taxon>Acanthomorphata</taxon>
        <taxon>Carangaria</taxon>
        <taxon>Pleuronectiformes</taxon>
        <taxon>Pleuronectoidei</taxon>
        <taxon>Scophthalmidae</taxon>
        <taxon>Scophthalmus</taxon>
    </lineage>
</organism>
<gene>
    <name evidence="1" type="ORF">F2P81_018520</name>
</gene>
<protein>
    <submittedName>
        <fullName evidence="1">Uncharacterized protein</fullName>
    </submittedName>
</protein>
<evidence type="ECO:0000313" key="2">
    <source>
        <dbReference type="Proteomes" id="UP000438429"/>
    </source>
</evidence>
<sequence>MSDNERVESLERQTIRPNFSITNWRRTEMHRGRAVHSERDCEITDSMKNAEGIVHTARVLSVGPRDATSIRRNSIGRGGEVRGPDSDFHRLQRLTAAQKKPRNAWHILYEKTQSCLWRLRIDCVVGEEIWGLPPDPKIRSSSKHPTSDPAVTLCVRVKTRTVDVLLTVCKQLLRLQLTGCGSPVVLNHIQVSVRVDARCCGLVPNALSAMAPNLISNHRRRRQIYCVAICCKKSKVK</sequence>
<dbReference type="AlphaFoldDB" id="A0A6A4SAL3"/>
<comment type="caution">
    <text evidence="1">The sequence shown here is derived from an EMBL/GenBank/DDBJ whole genome shotgun (WGS) entry which is preliminary data.</text>
</comment>
<evidence type="ECO:0000313" key="1">
    <source>
        <dbReference type="EMBL" id="KAF0029415.1"/>
    </source>
</evidence>
<dbReference type="EMBL" id="VEVO01000016">
    <property type="protein sequence ID" value="KAF0029415.1"/>
    <property type="molecule type" value="Genomic_DNA"/>
</dbReference>
<accession>A0A6A4SAL3</accession>
<name>A0A6A4SAL3_SCOMX</name>
<reference evidence="1 2" key="1">
    <citation type="submission" date="2019-06" db="EMBL/GenBank/DDBJ databases">
        <title>Draft genomes of female and male turbot (Scophthalmus maximus).</title>
        <authorList>
            <person name="Xu H."/>
            <person name="Xu X.-W."/>
            <person name="Shao C."/>
            <person name="Chen S."/>
        </authorList>
    </citation>
    <scope>NUCLEOTIDE SEQUENCE [LARGE SCALE GENOMIC DNA]</scope>
    <source>
        <strain evidence="1">Ysfricsl-2016a</strain>
        <tissue evidence="1">Blood</tissue>
    </source>
</reference>
<proteinExistence type="predicted"/>
<dbReference type="Proteomes" id="UP000438429">
    <property type="component" value="Unassembled WGS sequence"/>
</dbReference>